<proteinExistence type="predicted"/>
<keyword evidence="2" id="KW-1185">Reference proteome</keyword>
<dbReference type="AlphaFoldDB" id="A0A1R2AV49"/>
<evidence type="ECO:0000313" key="1">
    <source>
        <dbReference type="EMBL" id="OMJ68414.1"/>
    </source>
</evidence>
<gene>
    <name evidence="1" type="ORF">SteCoe_34136</name>
</gene>
<name>A0A1R2AV49_9CILI</name>
<comment type="caution">
    <text evidence="1">The sequence shown here is derived from an EMBL/GenBank/DDBJ whole genome shotgun (WGS) entry which is preliminary data.</text>
</comment>
<reference evidence="1 2" key="1">
    <citation type="submission" date="2016-11" db="EMBL/GenBank/DDBJ databases">
        <title>The macronuclear genome of Stentor coeruleus: a giant cell with tiny introns.</title>
        <authorList>
            <person name="Slabodnick M."/>
            <person name="Ruby J.G."/>
            <person name="Reiff S.B."/>
            <person name="Swart E.C."/>
            <person name="Gosai S."/>
            <person name="Prabakaran S."/>
            <person name="Witkowska E."/>
            <person name="Larue G.E."/>
            <person name="Fisher S."/>
            <person name="Freeman R.M."/>
            <person name="Gunawardena J."/>
            <person name="Chu W."/>
            <person name="Stover N.A."/>
            <person name="Gregory B.D."/>
            <person name="Nowacki M."/>
            <person name="Derisi J."/>
            <person name="Roy S.W."/>
            <person name="Marshall W.F."/>
            <person name="Sood P."/>
        </authorList>
    </citation>
    <scope>NUCLEOTIDE SEQUENCE [LARGE SCALE GENOMIC DNA]</scope>
    <source>
        <strain evidence="1">WM001</strain>
    </source>
</reference>
<evidence type="ECO:0000313" key="2">
    <source>
        <dbReference type="Proteomes" id="UP000187209"/>
    </source>
</evidence>
<dbReference type="EMBL" id="MPUH01001334">
    <property type="protein sequence ID" value="OMJ68414.1"/>
    <property type="molecule type" value="Genomic_DNA"/>
</dbReference>
<accession>A0A1R2AV49</accession>
<sequence>MNKYSDISIRSKKSSNFTYLAMSVKEELNISFQNTRLGVNTPRDDYFIRNSFNSPEPSDSQTPRIFKSLSPGISPFSFETNQRLVDLYDSSNKTRSIDIKLPQLSPKSPSSHDFNTLLEKIDKVIQTKPKLIHHYLLKENEKINISQQENEFKYFKILCYKKRCPMQVKIKMNFGKLITYLSLSESQPSPSSFDKCYNSAYFEISDSSATFKYNHVYLGIKSFKNSQYKIKVTFAKIKSLAQLRKIHRFSIRECLDLPIDNKLEIKKEKSPKNFIKENIGLSISKSQYNISQILNWEQKKQEASQRKKQLLTEKRDKVLKRLNKKAIQEQEEKNLQTKLDHEEKYRKTVKLWLILHFIQLGAQSIRNVWKEKREDKLGTINYKNKVRLIQKNIRRHTVKADGIGNMIIASNSLLFFRRPFGNIMKLEAEKMLANMMCLSANRNFLAHEFHIFIKKVKLIQKHTKTFLYTKKQRINHLIQLWDINTEKIIKAKRQKRLSRKESLIVDKITRNIVIADYYKGKWKDFREKVRERIKSFNPYWVIRKFLHGRIDEHLIFNYIPADFTTIMKSSN</sequence>
<dbReference type="Proteomes" id="UP000187209">
    <property type="component" value="Unassembled WGS sequence"/>
</dbReference>
<protein>
    <submittedName>
        <fullName evidence="1">Uncharacterized protein</fullName>
    </submittedName>
</protein>
<organism evidence="1 2">
    <name type="scientific">Stentor coeruleus</name>
    <dbReference type="NCBI Taxonomy" id="5963"/>
    <lineage>
        <taxon>Eukaryota</taxon>
        <taxon>Sar</taxon>
        <taxon>Alveolata</taxon>
        <taxon>Ciliophora</taxon>
        <taxon>Postciliodesmatophora</taxon>
        <taxon>Heterotrichea</taxon>
        <taxon>Heterotrichida</taxon>
        <taxon>Stentoridae</taxon>
        <taxon>Stentor</taxon>
    </lineage>
</organism>